<name>A0ACA9RAT8_9GLOM</name>
<evidence type="ECO:0000313" key="1">
    <source>
        <dbReference type="EMBL" id="CAG8784375.1"/>
    </source>
</evidence>
<keyword evidence="2" id="KW-1185">Reference proteome</keyword>
<dbReference type="EMBL" id="CAJVPW010063166">
    <property type="protein sequence ID" value="CAG8784375.1"/>
    <property type="molecule type" value="Genomic_DNA"/>
</dbReference>
<organism evidence="1 2">
    <name type="scientific">Cetraspora pellucida</name>
    <dbReference type="NCBI Taxonomy" id="1433469"/>
    <lineage>
        <taxon>Eukaryota</taxon>
        <taxon>Fungi</taxon>
        <taxon>Fungi incertae sedis</taxon>
        <taxon>Mucoromycota</taxon>
        <taxon>Glomeromycotina</taxon>
        <taxon>Glomeromycetes</taxon>
        <taxon>Diversisporales</taxon>
        <taxon>Gigasporaceae</taxon>
        <taxon>Cetraspora</taxon>
    </lineage>
</organism>
<reference evidence="1" key="1">
    <citation type="submission" date="2021-06" db="EMBL/GenBank/DDBJ databases">
        <authorList>
            <person name="Kallberg Y."/>
            <person name="Tangrot J."/>
            <person name="Rosling A."/>
        </authorList>
    </citation>
    <scope>NUCLEOTIDE SEQUENCE</scope>
    <source>
        <strain evidence="1">28 12/20/2015</strain>
    </source>
</reference>
<feature type="non-terminal residue" evidence="1">
    <location>
        <position position="1"/>
    </location>
</feature>
<evidence type="ECO:0000313" key="2">
    <source>
        <dbReference type="Proteomes" id="UP000789366"/>
    </source>
</evidence>
<dbReference type="Proteomes" id="UP000789366">
    <property type="component" value="Unassembled WGS sequence"/>
</dbReference>
<protein>
    <submittedName>
        <fullName evidence="1">17487_t:CDS:1</fullName>
    </submittedName>
</protein>
<sequence>IVLIDEFDTKINWLFLTHLLNDDNPNIEIEPGKFVLFNIKYIFITNTKLLEKETYGYQFLYKHITYIIEFTGKWDDDIEKRTTSIIFHKGDEEKFRSMEWDVEYIKENINNINTVEIQNQKIDGKIVYNNDGKIYFRQEFPNYIKDYIKDYPKSNPLIKYKEIEEKEYLKTITHEFKKYDSLNYYLFFKKDNNILNLDDFHYTKDNDENTSRII</sequence>
<gene>
    <name evidence="1" type="ORF">SPELUC_LOCUS16652</name>
</gene>
<accession>A0ACA9RAT8</accession>
<proteinExistence type="predicted"/>
<comment type="caution">
    <text evidence="1">The sequence shown here is derived from an EMBL/GenBank/DDBJ whole genome shotgun (WGS) entry which is preliminary data.</text>
</comment>
<feature type="non-terminal residue" evidence="1">
    <location>
        <position position="214"/>
    </location>
</feature>